<dbReference type="OrthoDB" id="9180256at2"/>
<feature type="transmembrane region" description="Helical" evidence="1">
    <location>
        <begin position="226"/>
        <end position="246"/>
    </location>
</feature>
<dbReference type="AlphaFoldDB" id="A0A4Q4Z7N7"/>
<dbReference type="EMBL" id="SDKM01000032">
    <property type="protein sequence ID" value="RYP83528.1"/>
    <property type="molecule type" value="Genomic_DNA"/>
</dbReference>
<keyword evidence="1" id="KW-0812">Transmembrane</keyword>
<comment type="caution">
    <text evidence="2">The sequence shown here is derived from an EMBL/GenBank/DDBJ whole genome shotgun (WGS) entry which is preliminary data.</text>
</comment>
<keyword evidence="1" id="KW-1133">Transmembrane helix</keyword>
<keyword evidence="1" id="KW-0472">Membrane</keyword>
<gene>
    <name evidence="2" type="ORF">EKO23_18890</name>
</gene>
<dbReference type="Proteomes" id="UP000295198">
    <property type="component" value="Unassembled WGS sequence"/>
</dbReference>
<dbReference type="GO" id="GO:0022857">
    <property type="term" value="F:transmembrane transporter activity"/>
    <property type="evidence" value="ECO:0007669"/>
    <property type="project" value="InterPro"/>
</dbReference>
<feature type="transmembrane region" description="Helical" evidence="1">
    <location>
        <begin position="296"/>
        <end position="313"/>
    </location>
</feature>
<feature type="transmembrane region" description="Helical" evidence="1">
    <location>
        <begin position="319"/>
        <end position="341"/>
    </location>
</feature>
<protein>
    <submittedName>
        <fullName evidence="2">MFS transporter</fullName>
    </submittedName>
</protein>
<feature type="transmembrane region" description="Helical" evidence="1">
    <location>
        <begin position="353"/>
        <end position="376"/>
    </location>
</feature>
<name>A0A4Q4Z7N7_9ACTN</name>
<dbReference type="Gene3D" id="1.20.1250.20">
    <property type="entry name" value="MFS general substrate transporter like domains"/>
    <property type="match status" value="1"/>
</dbReference>
<feature type="transmembrane region" description="Helical" evidence="1">
    <location>
        <begin position="266"/>
        <end position="284"/>
    </location>
</feature>
<feature type="transmembrane region" description="Helical" evidence="1">
    <location>
        <begin position="92"/>
        <end position="111"/>
    </location>
</feature>
<sequence>MTVTTLVDPVDVVPSRTTYRSLARAVDRRFLALGMAVRLPTAMLPLGILLYVADATGSFASGGLAVAALSIGGGIGGPVVGALADRFGQRPVLLASTAVQVLGIAAFLLLGDTLGPAMLIAALVGLANPQAGAMARARWSVVARRRPDRLPFTATAMAYEGAVDEASFVVGPVLVSTVAGLTAPYVGLGLALVLALVAQTGFALHPSSLPGRGRAASTPDVPRAPLPVAHLAFLLLAMAAVGVVFGSSQTGVAARMAESGHDGLTGPVYALMGVGSAVAGLLSTRLPARFALADRIAAGGALLVLGGGVVALAGPPPLLGLACLFLGLALAPALVSAYALAERAAPAGWGTTTMTALATANVVGVAAGAAVAGQLVDRVSPGAGLLVVSVAGLGVLACGLGARFRPLGRRLG</sequence>
<feature type="transmembrane region" description="Helical" evidence="1">
    <location>
        <begin position="382"/>
        <end position="402"/>
    </location>
</feature>
<feature type="transmembrane region" description="Helical" evidence="1">
    <location>
        <begin position="185"/>
        <end position="205"/>
    </location>
</feature>
<dbReference type="SUPFAM" id="SSF103473">
    <property type="entry name" value="MFS general substrate transporter"/>
    <property type="match status" value="1"/>
</dbReference>
<dbReference type="RefSeq" id="WP_134719681.1">
    <property type="nucleotide sequence ID" value="NZ_SDKM01000032.1"/>
</dbReference>
<feature type="transmembrane region" description="Helical" evidence="1">
    <location>
        <begin position="59"/>
        <end position="80"/>
    </location>
</feature>
<evidence type="ECO:0000256" key="1">
    <source>
        <dbReference type="SAM" id="Phobius"/>
    </source>
</evidence>
<proteinExistence type="predicted"/>
<organism evidence="2 3">
    <name type="scientific">Nocardioides guangzhouensis</name>
    <dbReference type="NCBI Taxonomy" id="2497878"/>
    <lineage>
        <taxon>Bacteria</taxon>
        <taxon>Bacillati</taxon>
        <taxon>Actinomycetota</taxon>
        <taxon>Actinomycetes</taxon>
        <taxon>Propionibacteriales</taxon>
        <taxon>Nocardioidaceae</taxon>
        <taxon>Nocardioides</taxon>
    </lineage>
</organism>
<dbReference type="Pfam" id="PF07690">
    <property type="entry name" value="MFS_1"/>
    <property type="match status" value="1"/>
</dbReference>
<dbReference type="PANTHER" id="PTHR23542">
    <property type="match status" value="1"/>
</dbReference>
<dbReference type="PANTHER" id="PTHR23542:SF1">
    <property type="entry name" value="MAJOR FACILITATOR SUPERFAMILY (MFS) PROFILE DOMAIN-CONTAINING PROTEIN"/>
    <property type="match status" value="1"/>
</dbReference>
<reference evidence="2 3" key="1">
    <citation type="submission" date="2019-01" db="EMBL/GenBank/DDBJ databases">
        <title>Nocardioides guangzhouensis sp. nov., an actinobacterium isolated from soil.</title>
        <authorList>
            <person name="Fu Y."/>
            <person name="Cai Y."/>
            <person name="Lin Z."/>
            <person name="Chen P."/>
        </authorList>
    </citation>
    <scope>NUCLEOTIDE SEQUENCE [LARGE SCALE GENOMIC DNA]</scope>
    <source>
        <strain evidence="2 3">130</strain>
    </source>
</reference>
<accession>A0A4Q4Z7N7</accession>
<feature type="transmembrane region" description="Helical" evidence="1">
    <location>
        <begin position="30"/>
        <end position="53"/>
    </location>
</feature>
<keyword evidence="3" id="KW-1185">Reference proteome</keyword>
<evidence type="ECO:0000313" key="2">
    <source>
        <dbReference type="EMBL" id="RYP83528.1"/>
    </source>
</evidence>
<evidence type="ECO:0000313" key="3">
    <source>
        <dbReference type="Proteomes" id="UP000295198"/>
    </source>
</evidence>
<dbReference type="InterPro" id="IPR036259">
    <property type="entry name" value="MFS_trans_sf"/>
</dbReference>
<dbReference type="InterPro" id="IPR011701">
    <property type="entry name" value="MFS"/>
</dbReference>